<comment type="caution">
    <text evidence="2">The sequence shown here is derived from an EMBL/GenBank/DDBJ whole genome shotgun (WGS) entry which is preliminary data.</text>
</comment>
<dbReference type="AlphaFoldDB" id="A0A917ZPX3"/>
<evidence type="ECO:0000256" key="1">
    <source>
        <dbReference type="SAM" id="MobiDB-lite"/>
    </source>
</evidence>
<proteinExistence type="predicted"/>
<evidence type="ECO:0000313" key="3">
    <source>
        <dbReference type="Proteomes" id="UP000599578"/>
    </source>
</evidence>
<sequence>MDKRKRKPRAQIVAGTGNKSNHDRLELWRRRKQYSERLKQTPPLLVYQP</sequence>
<name>A0A917ZPX3_9GAMM</name>
<accession>A0A917ZPX3</accession>
<organism evidence="2 3">
    <name type="scientific">Marinobacterium nitratireducens</name>
    <dbReference type="NCBI Taxonomy" id="518897"/>
    <lineage>
        <taxon>Bacteria</taxon>
        <taxon>Pseudomonadati</taxon>
        <taxon>Pseudomonadota</taxon>
        <taxon>Gammaproteobacteria</taxon>
        <taxon>Oceanospirillales</taxon>
        <taxon>Oceanospirillaceae</taxon>
        <taxon>Marinobacterium</taxon>
    </lineage>
</organism>
<feature type="region of interest" description="Disordered" evidence="1">
    <location>
        <begin position="1"/>
        <end position="24"/>
    </location>
</feature>
<evidence type="ECO:0000313" key="2">
    <source>
        <dbReference type="EMBL" id="GGO89151.1"/>
    </source>
</evidence>
<keyword evidence="3" id="KW-1185">Reference proteome</keyword>
<gene>
    <name evidence="2" type="ORF">GCM10011348_46230</name>
</gene>
<dbReference type="EMBL" id="BMLT01000021">
    <property type="protein sequence ID" value="GGO89151.1"/>
    <property type="molecule type" value="Genomic_DNA"/>
</dbReference>
<protein>
    <submittedName>
        <fullName evidence="2">Uncharacterized protein</fullName>
    </submittedName>
</protein>
<dbReference type="RefSeq" id="WP_188863013.1">
    <property type="nucleotide sequence ID" value="NZ_BMLT01000021.1"/>
</dbReference>
<dbReference type="Proteomes" id="UP000599578">
    <property type="component" value="Unassembled WGS sequence"/>
</dbReference>
<reference evidence="2 3" key="1">
    <citation type="journal article" date="2014" name="Int. J. Syst. Evol. Microbiol.">
        <title>Complete genome sequence of Corynebacterium casei LMG S-19264T (=DSM 44701T), isolated from a smear-ripened cheese.</title>
        <authorList>
            <consortium name="US DOE Joint Genome Institute (JGI-PGF)"/>
            <person name="Walter F."/>
            <person name="Albersmeier A."/>
            <person name="Kalinowski J."/>
            <person name="Ruckert C."/>
        </authorList>
    </citation>
    <scope>NUCLEOTIDE SEQUENCE [LARGE SCALE GENOMIC DNA]</scope>
    <source>
        <strain evidence="2 3">CGMCC 1.7286</strain>
    </source>
</reference>